<dbReference type="Proteomes" id="UP000464754">
    <property type="component" value="Chromosome"/>
</dbReference>
<gene>
    <name evidence="1" type="ORF">Aargi30884_28420</name>
</gene>
<keyword evidence="2" id="KW-1185">Reference proteome</keyword>
<dbReference type="EMBL" id="AP019695">
    <property type="protein sequence ID" value="BBK23939.1"/>
    <property type="molecule type" value="Genomic_DNA"/>
</dbReference>
<protein>
    <submittedName>
        <fullName evidence="1">Uncharacterized protein</fullName>
    </submittedName>
</protein>
<accession>A0A6N4TMG0</accession>
<sequence>MTITQINQSNYTAYQPYMLLDFEFSFQNDVLKDDLSITILEVLRRIDLSKFIDFHHLDSRSYDPVVMLTVILMAFIEDGYASLRKLEKHCRYDARYRSDVKLALK</sequence>
<dbReference type="RefSeq" id="WP_240145525.1">
    <property type="nucleotide sequence ID" value="NZ_AP019695.1"/>
</dbReference>
<proteinExistence type="predicted"/>
<dbReference type="KEGG" id="aarg:Aargi30884_28420"/>
<organism evidence="1 2">
    <name type="scientific">Amedibacterium intestinale</name>
    <dbReference type="NCBI Taxonomy" id="2583452"/>
    <lineage>
        <taxon>Bacteria</taxon>
        <taxon>Bacillati</taxon>
        <taxon>Bacillota</taxon>
        <taxon>Erysipelotrichia</taxon>
        <taxon>Erysipelotrichales</taxon>
        <taxon>Erysipelotrichaceae</taxon>
        <taxon>Amedibacterium</taxon>
    </lineage>
</organism>
<reference evidence="2" key="1">
    <citation type="submission" date="2019-05" db="EMBL/GenBank/DDBJ databases">
        <title>Complete genome sequencing of Absiella argi strain JCM 30884.</title>
        <authorList>
            <person name="Sakamoto M."/>
            <person name="Murakami T."/>
            <person name="Mori H."/>
        </authorList>
    </citation>
    <scope>NUCLEOTIDE SEQUENCE [LARGE SCALE GENOMIC DNA]</scope>
    <source>
        <strain evidence="2">JCM 30884</strain>
    </source>
</reference>
<dbReference type="AlphaFoldDB" id="A0A6N4TMG0"/>
<name>A0A6N4TMG0_9FIRM</name>
<evidence type="ECO:0000313" key="2">
    <source>
        <dbReference type="Proteomes" id="UP000464754"/>
    </source>
</evidence>
<evidence type="ECO:0000313" key="1">
    <source>
        <dbReference type="EMBL" id="BBK23939.1"/>
    </source>
</evidence>